<dbReference type="Proteomes" id="UP000765509">
    <property type="component" value="Unassembled WGS sequence"/>
</dbReference>
<protein>
    <submittedName>
        <fullName evidence="1">Uncharacterized protein</fullName>
    </submittedName>
</protein>
<organism evidence="1 2">
    <name type="scientific">Austropuccinia psidii MF-1</name>
    <dbReference type="NCBI Taxonomy" id="1389203"/>
    <lineage>
        <taxon>Eukaryota</taxon>
        <taxon>Fungi</taxon>
        <taxon>Dikarya</taxon>
        <taxon>Basidiomycota</taxon>
        <taxon>Pucciniomycotina</taxon>
        <taxon>Pucciniomycetes</taxon>
        <taxon>Pucciniales</taxon>
        <taxon>Sphaerophragmiaceae</taxon>
        <taxon>Austropuccinia</taxon>
    </lineage>
</organism>
<comment type="caution">
    <text evidence="1">The sequence shown here is derived from an EMBL/GenBank/DDBJ whole genome shotgun (WGS) entry which is preliminary data.</text>
</comment>
<gene>
    <name evidence="1" type="ORF">O181_073107</name>
</gene>
<name>A0A9Q3F8E5_9BASI</name>
<evidence type="ECO:0000313" key="2">
    <source>
        <dbReference type="Proteomes" id="UP000765509"/>
    </source>
</evidence>
<sequence length="224" mass="25531">MFNCAIIMLEGESSLTHPSLNGHIYLHTHMQTHTPLHTHMPMQLHRTRTCTCKHTHTHTLQYNSTRHKWFHGPPANGQCHLKLVPRVSFLCMHDVSHPCTCTHCIVRWDPTMSPTYAQLIYGYTSFGCGVPVTHTHPHTRYCAAGSTSVIPKMTIPWRRSPFMDDLVRSNPPPLDQDWQKDLFYVCVQTGGSCVIFTNLWMVAGQSGGLESCLKGQGNQYWWMS</sequence>
<accession>A0A9Q3F8E5</accession>
<reference evidence="1" key="1">
    <citation type="submission" date="2021-03" db="EMBL/GenBank/DDBJ databases">
        <title>Draft genome sequence of rust myrtle Austropuccinia psidii MF-1, a brazilian biotype.</title>
        <authorList>
            <person name="Quecine M.C."/>
            <person name="Pachon D.M.R."/>
            <person name="Bonatelli M.L."/>
            <person name="Correr F.H."/>
            <person name="Franceschini L.M."/>
            <person name="Leite T.F."/>
            <person name="Margarido G.R.A."/>
            <person name="Almeida C.A."/>
            <person name="Ferrarezi J.A."/>
            <person name="Labate C.A."/>
        </authorList>
    </citation>
    <scope>NUCLEOTIDE SEQUENCE</scope>
    <source>
        <strain evidence="1">MF-1</strain>
    </source>
</reference>
<evidence type="ECO:0000313" key="1">
    <source>
        <dbReference type="EMBL" id="MBW0533392.1"/>
    </source>
</evidence>
<proteinExistence type="predicted"/>
<dbReference type="EMBL" id="AVOT02038501">
    <property type="protein sequence ID" value="MBW0533392.1"/>
    <property type="molecule type" value="Genomic_DNA"/>
</dbReference>
<dbReference type="AlphaFoldDB" id="A0A9Q3F8E5"/>
<keyword evidence="2" id="KW-1185">Reference proteome</keyword>